<keyword evidence="3" id="KW-0808">Transferase</keyword>
<name>A0A1I5QZT2_9RHOB</name>
<dbReference type="AlphaFoldDB" id="A0A1I5QZT2"/>
<dbReference type="CDD" id="cd03801">
    <property type="entry name" value="GT4_PimA-like"/>
    <property type="match status" value="1"/>
</dbReference>
<dbReference type="GO" id="GO:0016757">
    <property type="term" value="F:glycosyltransferase activity"/>
    <property type="evidence" value="ECO:0007669"/>
    <property type="project" value="InterPro"/>
</dbReference>
<dbReference type="SUPFAM" id="SSF53756">
    <property type="entry name" value="UDP-Glycosyltransferase/glycogen phosphorylase"/>
    <property type="match status" value="1"/>
</dbReference>
<evidence type="ECO:0000313" key="3">
    <source>
        <dbReference type="EMBL" id="SFP51306.1"/>
    </source>
</evidence>
<evidence type="ECO:0000259" key="1">
    <source>
        <dbReference type="Pfam" id="PF00534"/>
    </source>
</evidence>
<dbReference type="STRING" id="441119.SAMN04488047_107181"/>
<dbReference type="InterPro" id="IPR028098">
    <property type="entry name" value="Glyco_trans_4-like_N"/>
</dbReference>
<dbReference type="InterPro" id="IPR001296">
    <property type="entry name" value="Glyco_trans_1"/>
</dbReference>
<proteinExistence type="predicted"/>
<keyword evidence="4" id="KW-1185">Reference proteome</keyword>
<dbReference type="EMBL" id="FOXA01000007">
    <property type="protein sequence ID" value="SFP51306.1"/>
    <property type="molecule type" value="Genomic_DNA"/>
</dbReference>
<organism evidence="3 4">
    <name type="scientific">Tranquillimonas alkanivorans</name>
    <dbReference type="NCBI Taxonomy" id="441119"/>
    <lineage>
        <taxon>Bacteria</taxon>
        <taxon>Pseudomonadati</taxon>
        <taxon>Pseudomonadota</taxon>
        <taxon>Alphaproteobacteria</taxon>
        <taxon>Rhodobacterales</taxon>
        <taxon>Roseobacteraceae</taxon>
        <taxon>Tranquillimonas</taxon>
    </lineage>
</organism>
<dbReference type="PANTHER" id="PTHR12526">
    <property type="entry name" value="GLYCOSYLTRANSFERASE"/>
    <property type="match status" value="1"/>
</dbReference>
<dbReference type="Proteomes" id="UP000199356">
    <property type="component" value="Unassembled WGS sequence"/>
</dbReference>
<protein>
    <submittedName>
        <fullName evidence="3">Glycosyltransferase involved in cell wall bisynthesis</fullName>
    </submittedName>
</protein>
<dbReference type="Gene3D" id="3.40.50.2000">
    <property type="entry name" value="Glycogen Phosphorylase B"/>
    <property type="match status" value="2"/>
</dbReference>
<dbReference type="RefSeq" id="WP_093421560.1">
    <property type="nucleotide sequence ID" value="NZ_FOXA01000007.1"/>
</dbReference>
<reference evidence="3 4" key="1">
    <citation type="submission" date="2016-10" db="EMBL/GenBank/DDBJ databases">
        <authorList>
            <person name="de Groot N.N."/>
        </authorList>
    </citation>
    <scope>NUCLEOTIDE SEQUENCE [LARGE SCALE GENOMIC DNA]</scope>
    <source>
        <strain evidence="3 4">DSM 19547</strain>
    </source>
</reference>
<sequence length="368" mass="39248">MTDCLTIPSAHPPRVLMTLDAVGGVWRYAIDLARGLRDAGCGVTLAGFGPRPEAAKQQEAEAVGTLDWCDAPLDWMCESEAQLRDVPAEMKRLIRTHRPDVVQVNYPSQAARLDVQVPVVAVSHSCVATWFAAVRGTELPTNWQWQARLNRAGFDRADAVVAPSRAHAALMERTYGPITELRAVHNATSAPEADGPGGERVIAMGRWWDDGKDGATLDAAAGMTGWPVTMLGATTGGNGTHLDVRNAEAPGEMDHARALDHLRHAGAFVAPSIHEPFGLAVAEAARAGLPLVLSDIPTFRELWDGAAVFVPPRDPTALADALNHLAAAPERRRALGTAARTRAARYTPAAQTHGMLDLYATLPATEAA</sequence>
<gene>
    <name evidence="3" type="ORF">SAMN04488047_107181</name>
</gene>
<feature type="domain" description="Glycosyl transferase family 1" evidence="1">
    <location>
        <begin position="250"/>
        <end position="341"/>
    </location>
</feature>
<dbReference type="Pfam" id="PF00534">
    <property type="entry name" value="Glycos_transf_1"/>
    <property type="match status" value="1"/>
</dbReference>
<feature type="domain" description="Glycosyltransferase subfamily 4-like N-terminal" evidence="2">
    <location>
        <begin position="22"/>
        <end position="187"/>
    </location>
</feature>
<accession>A0A1I5QZT2</accession>
<evidence type="ECO:0000259" key="2">
    <source>
        <dbReference type="Pfam" id="PF13439"/>
    </source>
</evidence>
<dbReference type="OrthoDB" id="7847955at2"/>
<evidence type="ECO:0000313" key="4">
    <source>
        <dbReference type="Proteomes" id="UP000199356"/>
    </source>
</evidence>
<dbReference type="Pfam" id="PF13439">
    <property type="entry name" value="Glyco_transf_4"/>
    <property type="match status" value="1"/>
</dbReference>